<comment type="similarity">
    <text evidence="1">Belongs to the UPF0337 (CsbD) family.</text>
</comment>
<feature type="domain" description="CsbD-like" evidence="3">
    <location>
        <begin position="6"/>
        <end position="57"/>
    </location>
</feature>
<dbReference type="SUPFAM" id="SSF69047">
    <property type="entry name" value="Hypothetical protein YjbJ"/>
    <property type="match status" value="1"/>
</dbReference>
<protein>
    <submittedName>
        <fullName evidence="4">CsbD family protein</fullName>
    </submittedName>
</protein>
<evidence type="ECO:0000259" key="3">
    <source>
        <dbReference type="Pfam" id="PF05532"/>
    </source>
</evidence>
<feature type="region of interest" description="Disordered" evidence="2">
    <location>
        <begin position="1"/>
        <end position="44"/>
    </location>
</feature>
<proteinExistence type="inferred from homology"/>
<dbReference type="InterPro" id="IPR036629">
    <property type="entry name" value="YjbJ_sf"/>
</dbReference>
<evidence type="ECO:0000256" key="1">
    <source>
        <dbReference type="ARBA" id="ARBA00009129"/>
    </source>
</evidence>
<dbReference type="RefSeq" id="WP_113596064.1">
    <property type="nucleotide sequence ID" value="NZ_QEXL01000010.1"/>
</dbReference>
<dbReference type="AlphaFoldDB" id="A0A365YWM2"/>
<organism evidence="4 5">
    <name type="scientific">Novacetimonas cocois</name>
    <dbReference type="NCBI Taxonomy" id="1747507"/>
    <lineage>
        <taxon>Bacteria</taxon>
        <taxon>Pseudomonadati</taxon>
        <taxon>Pseudomonadota</taxon>
        <taxon>Alphaproteobacteria</taxon>
        <taxon>Acetobacterales</taxon>
        <taxon>Acetobacteraceae</taxon>
        <taxon>Novacetimonas</taxon>
    </lineage>
</organism>
<sequence>MGEFTDKMKGTADRTVGSIKESVGKATGNEELEAKGTAQKLKGSAEKAVGGVKGTINKI</sequence>
<feature type="compositionally biased region" description="Basic and acidic residues" evidence="2">
    <location>
        <begin position="1"/>
        <end position="12"/>
    </location>
</feature>
<dbReference type="Proteomes" id="UP000252680">
    <property type="component" value="Unassembled WGS sequence"/>
</dbReference>
<dbReference type="OrthoDB" id="7226109at2"/>
<name>A0A365YWM2_9PROT</name>
<dbReference type="Pfam" id="PF05532">
    <property type="entry name" value="CsbD"/>
    <property type="match status" value="1"/>
</dbReference>
<comment type="caution">
    <text evidence="4">The sequence shown here is derived from an EMBL/GenBank/DDBJ whole genome shotgun (WGS) entry which is preliminary data.</text>
</comment>
<reference evidence="4 5" key="1">
    <citation type="submission" date="2018-05" db="EMBL/GenBank/DDBJ databases">
        <title>Komagataeibacter cocois sp. nov., for a novel cellulose- producing strain isolated from coconut milk.</title>
        <authorList>
            <person name="Liu L."/>
            <person name="Wang Y."/>
            <person name="Liu S."/>
            <person name="Bi J."/>
            <person name="Chen H."/>
            <person name="Deng J."/>
            <person name="Zhang C."/>
            <person name="Hu Q."/>
            <person name="Li C."/>
        </authorList>
    </citation>
    <scope>NUCLEOTIDE SEQUENCE [LARGE SCALE GENOMIC DNA]</scope>
    <source>
        <strain evidence="4 5">WE7</strain>
    </source>
</reference>
<evidence type="ECO:0000256" key="2">
    <source>
        <dbReference type="SAM" id="MobiDB-lite"/>
    </source>
</evidence>
<accession>A0A365YWM2</accession>
<dbReference type="Gene3D" id="1.10.1470.10">
    <property type="entry name" value="YjbJ"/>
    <property type="match status" value="1"/>
</dbReference>
<keyword evidence="5" id="KW-1185">Reference proteome</keyword>
<dbReference type="EMBL" id="QEXL01000010">
    <property type="protein sequence ID" value="RBM06818.1"/>
    <property type="molecule type" value="Genomic_DNA"/>
</dbReference>
<gene>
    <name evidence="4" type="ORF">NJLHNGOC_08890</name>
</gene>
<dbReference type="InterPro" id="IPR008462">
    <property type="entry name" value="CsbD"/>
</dbReference>
<evidence type="ECO:0000313" key="4">
    <source>
        <dbReference type="EMBL" id="RBM06818.1"/>
    </source>
</evidence>
<evidence type="ECO:0000313" key="5">
    <source>
        <dbReference type="Proteomes" id="UP000252680"/>
    </source>
</evidence>